<dbReference type="EMBL" id="JAAGNN010000001">
    <property type="protein sequence ID" value="KAF4093994.1"/>
    <property type="molecule type" value="Genomic_DNA"/>
</dbReference>
<sequence length="410" mass="44547">MTMSTRNLEENCNFLDNKASLPALKPSGKDTLQSQQDLEDIYSITSGSPCQIKDAQTNSKTKDNKQPDMFSGQPLDKPGILAHLHHTSPLESIRELIEMEETSEGRSPGDGAVRIKDACKETCPATTIRYVALPSEGCSDELGELGRTTLGQDSNTQLDSVDACSSMDDVPVGSCPPEDTSYIALIPEHMEWGSSTVSDNQKEVAGHQLMPSNSSSDILEVQLDNQSTITPLQDLQEESICPQTGVKVNTISDVTEAEINNPNLDGVDGHICEKEGSAANQTLIEVLTACEARVEQLEELKSSSIEMSAQLQSTRVLAARLHQKVLNLEHKCHLKDKELHDLTVNLEKTSEALQTRTSEMAAVTEELQRLHLELEAQKKTAAAGRTVSANGQLAPSAHQRNGSSKVCTLF</sequence>
<feature type="region of interest" description="Disordered" evidence="1">
    <location>
        <begin position="386"/>
        <end position="410"/>
    </location>
</feature>
<keyword evidence="3" id="KW-1185">Reference proteome</keyword>
<evidence type="ECO:0000313" key="2">
    <source>
        <dbReference type="EMBL" id="KAF4093994.1"/>
    </source>
</evidence>
<proteinExistence type="predicted"/>
<accession>A0A7J6BG03</accession>
<evidence type="ECO:0000256" key="1">
    <source>
        <dbReference type="SAM" id="MobiDB-lite"/>
    </source>
</evidence>
<dbReference type="Proteomes" id="UP000593565">
    <property type="component" value="Unassembled WGS sequence"/>
</dbReference>
<comment type="caution">
    <text evidence="2">The sequence shown here is derived from an EMBL/GenBank/DDBJ whole genome shotgun (WGS) entry which is preliminary data.</text>
</comment>
<organism evidence="2 3">
    <name type="scientific">Ameiurus melas</name>
    <name type="common">Black bullhead</name>
    <name type="synonym">Silurus melas</name>
    <dbReference type="NCBI Taxonomy" id="219545"/>
    <lineage>
        <taxon>Eukaryota</taxon>
        <taxon>Metazoa</taxon>
        <taxon>Chordata</taxon>
        <taxon>Craniata</taxon>
        <taxon>Vertebrata</taxon>
        <taxon>Euteleostomi</taxon>
        <taxon>Actinopterygii</taxon>
        <taxon>Neopterygii</taxon>
        <taxon>Teleostei</taxon>
        <taxon>Ostariophysi</taxon>
        <taxon>Siluriformes</taxon>
        <taxon>Ictaluridae</taxon>
        <taxon>Ameiurus</taxon>
    </lineage>
</organism>
<name>A0A7J6BG03_AMEME</name>
<feature type="compositionally biased region" description="Polar residues" evidence="1">
    <location>
        <begin position="387"/>
        <end position="410"/>
    </location>
</feature>
<dbReference type="AlphaFoldDB" id="A0A7J6BG03"/>
<feature type="region of interest" description="Disordered" evidence="1">
    <location>
        <begin position="49"/>
        <end position="80"/>
    </location>
</feature>
<gene>
    <name evidence="2" type="ORF">AMELA_G00008020</name>
</gene>
<feature type="compositionally biased region" description="Polar residues" evidence="1">
    <location>
        <begin position="49"/>
        <end position="59"/>
    </location>
</feature>
<reference evidence="2 3" key="1">
    <citation type="submission" date="2020-02" db="EMBL/GenBank/DDBJ databases">
        <title>A chromosome-scale genome assembly of the black bullhead catfish (Ameiurus melas).</title>
        <authorList>
            <person name="Wen M."/>
            <person name="Zham M."/>
            <person name="Cabau C."/>
            <person name="Klopp C."/>
            <person name="Donnadieu C."/>
            <person name="Roques C."/>
            <person name="Bouchez O."/>
            <person name="Lampietro C."/>
            <person name="Jouanno E."/>
            <person name="Herpin A."/>
            <person name="Louis A."/>
            <person name="Berthelot C."/>
            <person name="Parey E."/>
            <person name="Roest-Crollius H."/>
            <person name="Braasch I."/>
            <person name="Postlethwait J."/>
            <person name="Robinson-Rechavi M."/>
            <person name="Echchiki A."/>
            <person name="Begum T."/>
            <person name="Montfort J."/>
            <person name="Schartl M."/>
            <person name="Bobe J."/>
            <person name="Guiguen Y."/>
        </authorList>
    </citation>
    <scope>NUCLEOTIDE SEQUENCE [LARGE SCALE GENOMIC DNA]</scope>
    <source>
        <strain evidence="2">M_S1</strain>
        <tissue evidence="2">Blood</tissue>
    </source>
</reference>
<evidence type="ECO:0000313" key="3">
    <source>
        <dbReference type="Proteomes" id="UP000593565"/>
    </source>
</evidence>
<protein>
    <submittedName>
        <fullName evidence="2">Uncharacterized protein</fullName>
    </submittedName>
</protein>